<proteinExistence type="predicted"/>
<dbReference type="EMBL" id="LAZR01066166">
    <property type="protein sequence ID" value="KKK54108.1"/>
    <property type="molecule type" value="Genomic_DNA"/>
</dbReference>
<accession>A0A0F8WBY4</accession>
<evidence type="ECO:0000256" key="1">
    <source>
        <dbReference type="SAM" id="MobiDB-lite"/>
    </source>
</evidence>
<dbReference type="AlphaFoldDB" id="A0A0F8WBY4"/>
<organism evidence="2">
    <name type="scientific">marine sediment metagenome</name>
    <dbReference type="NCBI Taxonomy" id="412755"/>
    <lineage>
        <taxon>unclassified sequences</taxon>
        <taxon>metagenomes</taxon>
        <taxon>ecological metagenomes</taxon>
    </lineage>
</organism>
<feature type="region of interest" description="Disordered" evidence="1">
    <location>
        <begin position="300"/>
        <end position="324"/>
    </location>
</feature>
<protein>
    <submittedName>
        <fullName evidence="2">Uncharacterized protein</fullName>
    </submittedName>
</protein>
<evidence type="ECO:0000313" key="2">
    <source>
        <dbReference type="EMBL" id="KKK54108.1"/>
    </source>
</evidence>
<comment type="caution">
    <text evidence="2">The sequence shown here is derived from an EMBL/GenBank/DDBJ whole genome shotgun (WGS) entry which is preliminary data.</text>
</comment>
<reference evidence="2" key="1">
    <citation type="journal article" date="2015" name="Nature">
        <title>Complex archaea that bridge the gap between prokaryotes and eukaryotes.</title>
        <authorList>
            <person name="Spang A."/>
            <person name="Saw J.H."/>
            <person name="Jorgensen S.L."/>
            <person name="Zaremba-Niedzwiedzka K."/>
            <person name="Martijn J."/>
            <person name="Lind A.E."/>
            <person name="van Eijk R."/>
            <person name="Schleper C."/>
            <person name="Guy L."/>
            <person name="Ettema T.J."/>
        </authorList>
    </citation>
    <scope>NUCLEOTIDE SEQUENCE</scope>
</reference>
<name>A0A0F8WBY4_9ZZZZ</name>
<feature type="non-terminal residue" evidence="2">
    <location>
        <position position="1"/>
    </location>
</feature>
<sequence>TVQSNSPVIFFQPVGNFRNEPFKTKAGYSYPSSDPGSIKEIKFSPPDVTLLQMMEKAENMGQVLFGISNFSAGVESTIDPTGPAKKAEIVVAQGNVRLNIIIKRKNKTLQDIFTRWFLLYQANMPPNKFARIAGEDRDNPWKFEAINMTDFALKSIPDFELTGNVLNANKALEVNKILAVYQLFIANPFFAPQTAQGLQALHGLTKLTMDKLDETGLSNFLPPIPGDVVETPEEENARFLQGDEGEPQEGEDHVGHIKTHNIMLFDPTVPEDIRQEVAKHISIHVDLLKKQITQQIVMSQLPPQGGQGGGQPGLPGQAGAPQNVLPGARLERPQAGNQAGVI</sequence>
<gene>
    <name evidence="2" type="ORF">LCGC14_3088060</name>
</gene>